<dbReference type="VEuPathDB" id="VectorBase:ASIC005280"/>
<gene>
    <name evidence="1" type="ORF">ZHAS_00005280</name>
</gene>
<dbReference type="EMBL" id="KE524859">
    <property type="protein sequence ID" value="KFB38004.1"/>
    <property type="molecule type" value="Genomic_DNA"/>
</dbReference>
<dbReference type="EnsemblMetazoa" id="ASIC005280-RA">
    <property type="protein sequence ID" value="ASIC005280-PA"/>
    <property type="gene ID" value="ASIC005280"/>
</dbReference>
<reference evidence="1 3" key="1">
    <citation type="journal article" date="2014" name="BMC Genomics">
        <title>Genome sequence of Anopheles sinensis provides insight into genetics basis of mosquito competence for malaria parasites.</title>
        <authorList>
            <person name="Zhou D."/>
            <person name="Zhang D."/>
            <person name="Ding G."/>
            <person name="Shi L."/>
            <person name="Hou Q."/>
            <person name="Ye Y."/>
            <person name="Xu Y."/>
            <person name="Zhou H."/>
            <person name="Xiong C."/>
            <person name="Li S."/>
            <person name="Yu J."/>
            <person name="Hong S."/>
            <person name="Yu X."/>
            <person name="Zou P."/>
            <person name="Chen C."/>
            <person name="Chang X."/>
            <person name="Wang W."/>
            <person name="Lv Y."/>
            <person name="Sun Y."/>
            <person name="Ma L."/>
            <person name="Shen B."/>
            <person name="Zhu C."/>
        </authorList>
    </citation>
    <scope>NUCLEOTIDE SEQUENCE [LARGE SCALE GENOMIC DNA]</scope>
</reference>
<accession>A0A084VJ60</accession>
<evidence type="ECO:0000313" key="1">
    <source>
        <dbReference type="EMBL" id="KFB38004.1"/>
    </source>
</evidence>
<evidence type="ECO:0000313" key="3">
    <source>
        <dbReference type="Proteomes" id="UP000030765"/>
    </source>
</evidence>
<sequence>MKHPRRRMEALNPPTESALGQNWGGAQANSFVPLATDRTFEHGNGGASIHHNALTCRQRASLWSCTGNTAEFHHLPSICCVLGINHAVCPIPGLLESPGGLEIPSLKRGLFVEVVHTPTKDSLLLPADLVRIIGSENQ</sequence>
<keyword evidence="3" id="KW-1185">Reference proteome</keyword>
<reference evidence="2" key="2">
    <citation type="submission" date="2020-05" db="UniProtKB">
        <authorList>
            <consortium name="EnsemblMetazoa"/>
        </authorList>
    </citation>
    <scope>IDENTIFICATION</scope>
</reference>
<proteinExistence type="predicted"/>
<evidence type="ECO:0000313" key="2">
    <source>
        <dbReference type="EnsemblMetazoa" id="ASIC005280-PA"/>
    </source>
</evidence>
<organism evidence="1">
    <name type="scientific">Anopheles sinensis</name>
    <name type="common">Mosquito</name>
    <dbReference type="NCBI Taxonomy" id="74873"/>
    <lineage>
        <taxon>Eukaryota</taxon>
        <taxon>Metazoa</taxon>
        <taxon>Ecdysozoa</taxon>
        <taxon>Arthropoda</taxon>
        <taxon>Hexapoda</taxon>
        <taxon>Insecta</taxon>
        <taxon>Pterygota</taxon>
        <taxon>Neoptera</taxon>
        <taxon>Endopterygota</taxon>
        <taxon>Diptera</taxon>
        <taxon>Nematocera</taxon>
        <taxon>Culicoidea</taxon>
        <taxon>Culicidae</taxon>
        <taxon>Anophelinae</taxon>
        <taxon>Anopheles</taxon>
    </lineage>
</organism>
<dbReference type="Proteomes" id="UP000030765">
    <property type="component" value="Unassembled WGS sequence"/>
</dbReference>
<dbReference type="EMBL" id="ATLV01013458">
    <property type="status" value="NOT_ANNOTATED_CDS"/>
    <property type="molecule type" value="Genomic_DNA"/>
</dbReference>
<dbReference type="AlphaFoldDB" id="A0A084VJ60"/>
<name>A0A084VJ60_ANOSI</name>
<protein>
    <submittedName>
        <fullName evidence="1 2">Potassium/proton antiporter RosB</fullName>
    </submittedName>
</protein>